<dbReference type="EMBL" id="JH818095">
    <property type="protein sequence ID" value="EKC37481.1"/>
    <property type="molecule type" value="Genomic_DNA"/>
</dbReference>
<gene>
    <name evidence="1" type="ORF">CGI_10018094</name>
</gene>
<dbReference type="HOGENOM" id="CLU_928283_0_0_1"/>
<sequence>MKGLCLFAACLLLSASNCFAASLTRSGCAGQVFSCFVNPCSVSQCSYPGSHCIGPHTIRLSLNQPVPELHASRFTFLRTASSKSGVESHLNVKRLGLVALVQAPGPHPPDQGHHDCPCLKCVHTKKSVTTFIVSLPTTNLHVRMDSVHVTMQPRPPVTTILSVWAYTALHQDFILSVARLLLMDNPIATVQLRLAVTTILVVLSHTALYQDFILSVARLLLMDNLIAIAQLIAEQLIVYLRCVTEIECKDKWLHQSSDLDYCTDYGNVLGQGHYSCHFCCTEDGCNSKLVPQKSTWYTKS</sequence>
<dbReference type="AlphaFoldDB" id="K1RSI8"/>
<accession>K1RSI8</accession>
<reference evidence="1" key="1">
    <citation type="journal article" date="2012" name="Nature">
        <title>The oyster genome reveals stress adaptation and complexity of shell formation.</title>
        <authorList>
            <person name="Zhang G."/>
            <person name="Fang X."/>
            <person name="Guo X."/>
            <person name="Li L."/>
            <person name="Luo R."/>
            <person name="Xu F."/>
            <person name="Yang P."/>
            <person name="Zhang L."/>
            <person name="Wang X."/>
            <person name="Qi H."/>
            <person name="Xiong Z."/>
            <person name="Que H."/>
            <person name="Xie Y."/>
            <person name="Holland P.W."/>
            <person name="Paps J."/>
            <person name="Zhu Y."/>
            <person name="Wu F."/>
            <person name="Chen Y."/>
            <person name="Wang J."/>
            <person name="Peng C."/>
            <person name="Meng J."/>
            <person name="Yang L."/>
            <person name="Liu J."/>
            <person name="Wen B."/>
            <person name="Zhang N."/>
            <person name="Huang Z."/>
            <person name="Zhu Q."/>
            <person name="Feng Y."/>
            <person name="Mount A."/>
            <person name="Hedgecock D."/>
            <person name="Xu Z."/>
            <person name="Liu Y."/>
            <person name="Domazet-Loso T."/>
            <person name="Du Y."/>
            <person name="Sun X."/>
            <person name="Zhang S."/>
            <person name="Liu B."/>
            <person name="Cheng P."/>
            <person name="Jiang X."/>
            <person name="Li J."/>
            <person name="Fan D."/>
            <person name="Wang W."/>
            <person name="Fu W."/>
            <person name="Wang T."/>
            <person name="Wang B."/>
            <person name="Zhang J."/>
            <person name="Peng Z."/>
            <person name="Li Y."/>
            <person name="Li N."/>
            <person name="Wang J."/>
            <person name="Chen M."/>
            <person name="He Y."/>
            <person name="Tan F."/>
            <person name="Song X."/>
            <person name="Zheng Q."/>
            <person name="Huang R."/>
            <person name="Yang H."/>
            <person name="Du X."/>
            <person name="Chen L."/>
            <person name="Yang M."/>
            <person name="Gaffney P.M."/>
            <person name="Wang S."/>
            <person name="Luo L."/>
            <person name="She Z."/>
            <person name="Ming Y."/>
            <person name="Huang W."/>
            <person name="Zhang S."/>
            <person name="Huang B."/>
            <person name="Zhang Y."/>
            <person name="Qu T."/>
            <person name="Ni P."/>
            <person name="Miao G."/>
            <person name="Wang J."/>
            <person name="Wang Q."/>
            <person name="Steinberg C.E."/>
            <person name="Wang H."/>
            <person name="Li N."/>
            <person name="Qian L."/>
            <person name="Zhang G."/>
            <person name="Li Y."/>
            <person name="Yang H."/>
            <person name="Liu X."/>
            <person name="Wang J."/>
            <person name="Yin Y."/>
            <person name="Wang J."/>
        </authorList>
    </citation>
    <scope>NUCLEOTIDE SEQUENCE [LARGE SCALE GENOMIC DNA]</scope>
    <source>
        <strain evidence="1">05x7-T-G4-1.051#20</strain>
    </source>
</reference>
<dbReference type="InParanoid" id="K1RSI8"/>
<name>K1RSI8_MAGGI</name>
<evidence type="ECO:0000313" key="1">
    <source>
        <dbReference type="EMBL" id="EKC37481.1"/>
    </source>
</evidence>
<organism evidence="1">
    <name type="scientific">Magallana gigas</name>
    <name type="common">Pacific oyster</name>
    <name type="synonym">Crassostrea gigas</name>
    <dbReference type="NCBI Taxonomy" id="29159"/>
    <lineage>
        <taxon>Eukaryota</taxon>
        <taxon>Metazoa</taxon>
        <taxon>Spiralia</taxon>
        <taxon>Lophotrochozoa</taxon>
        <taxon>Mollusca</taxon>
        <taxon>Bivalvia</taxon>
        <taxon>Autobranchia</taxon>
        <taxon>Pteriomorphia</taxon>
        <taxon>Ostreida</taxon>
        <taxon>Ostreoidea</taxon>
        <taxon>Ostreidae</taxon>
        <taxon>Magallana</taxon>
    </lineage>
</organism>
<proteinExistence type="predicted"/>
<protein>
    <submittedName>
        <fullName evidence="1">Uncharacterized protein</fullName>
    </submittedName>
</protein>